<dbReference type="EMBL" id="KQ435073">
    <property type="protein sequence ID" value="KZC14404.1"/>
    <property type="molecule type" value="Genomic_DNA"/>
</dbReference>
<reference evidence="2 3" key="1">
    <citation type="submission" date="2015-07" db="EMBL/GenBank/DDBJ databases">
        <title>The genome of Dufourea novaeangliae.</title>
        <authorList>
            <person name="Pan H."/>
            <person name="Kapheim K."/>
        </authorList>
    </citation>
    <scope>NUCLEOTIDE SEQUENCE [LARGE SCALE GENOMIC DNA]</scope>
    <source>
        <strain evidence="2">0120121106</strain>
        <tissue evidence="2">Whole body</tissue>
    </source>
</reference>
<dbReference type="AlphaFoldDB" id="A0A154PSV4"/>
<evidence type="ECO:0000313" key="3">
    <source>
        <dbReference type="Proteomes" id="UP000076502"/>
    </source>
</evidence>
<feature type="region of interest" description="Disordered" evidence="1">
    <location>
        <begin position="176"/>
        <end position="220"/>
    </location>
</feature>
<organism evidence="2 3">
    <name type="scientific">Dufourea novaeangliae</name>
    <name type="common">Sweat bee</name>
    <dbReference type="NCBI Taxonomy" id="178035"/>
    <lineage>
        <taxon>Eukaryota</taxon>
        <taxon>Metazoa</taxon>
        <taxon>Ecdysozoa</taxon>
        <taxon>Arthropoda</taxon>
        <taxon>Hexapoda</taxon>
        <taxon>Insecta</taxon>
        <taxon>Pterygota</taxon>
        <taxon>Neoptera</taxon>
        <taxon>Endopterygota</taxon>
        <taxon>Hymenoptera</taxon>
        <taxon>Apocrita</taxon>
        <taxon>Aculeata</taxon>
        <taxon>Apoidea</taxon>
        <taxon>Anthophila</taxon>
        <taxon>Halictidae</taxon>
        <taxon>Rophitinae</taxon>
        <taxon>Dufourea</taxon>
    </lineage>
</organism>
<sequence length="220" mass="23844">MEESKRTDFDTLVSRLDTQYGVGFRFIGAGARTAAPRSYRNALRDVTRTTISAAPAPIEGATTEEFLAPPASLPRVSKLVEQYLRASDSLSIVLAEEGSEGTVQYYIESDTPVSVSLSDPSLFDPDNIFITLPLGPVSEGEMDPKQGKNRPVVVSIEDFIAEGKRKKLPKMAAIQAKPTTHVVGQTGEEARARTPPPCSSSQFPPLRVSPMRMSEDSDDA</sequence>
<gene>
    <name evidence="2" type="ORF">WN55_06868</name>
</gene>
<dbReference type="Proteomes" id="UP000076502">
    <property type="component" value="Unassembled WGS sequence"/>
</dbReference>
<evidence type="ECO:0000256" key="1">
    <source>
        <dbReference type="SAM" id="MobiDB-lite"/>
    </source>
</evidence>
<proteinExistence type="predicted"/>
<evidence type="ECO:0000313" key="2">
    <source>
        <dbReference type="EMBL" id="KZC14404.1"/>
    </source>
</evidence>
<protein>
    <submittedName>
        <fullName evidence="2">Uncharacterized protein</fullName>
    </submittedName>
</protein>
<keyword evidence="3" id="KW-1185">Reference proteome</keyword>
<name>A0A154PSV4_DUFNO</name>
<accession>A0A154PSV4</accession>